<evidence type="ECO:0000256" key="7">
    <source>
        <dbReference type="SAM" id="Phobius"/>
    </source>
</evidence>
<feature type="transmembrane region" description="Helical" evidence="7">
    <location>
        <begin position="179"/>
        <end position="201"/>
    </location>
</feature>
<evidence type="ECO:0000256" key="4">
    <source>
        <dbReference type="ARBA" id="ARBA00022989"/>
    </source>
</evidence>
<feature type="transmembrane region" description="Helical" evidence="7">
    <location>
        <begin position="88"/>
        <end position="111"/>
    </location>
</feature>
<protein>
    <submittedName>
        <fullName evidence="8">Succinate-acetate transporter protein</fullName>
    </submittedName>
</protein>
<gene>
    <name evidence="8" type="ORF">JOM49_002880</name>
</gene>
<feature type="transmembrane region" description="Helical" evidence="7">
    <location>
        <begin position="123"/>
        <end position="145"/>
    </location>
</feature>
<evidence type="ECO:0000256" key="3">
    <source>
        <dbReference type="ARBA" id="ARBA00022692"/>
    </source>
</evidence>
<feature type="transmembrane region" description="Helical" evidence="7">
    <location>
        <begin position="31"/>
        <end position="53"/>
    </location>
</feature>
<keyword evidence="3 7" id="KW-0812">Transmembrane</keyword>
<accession>A0ABS4PPL2</accession>
<keyword evidence="9" id="KW-1185">Reference proteome</keyword>
<keyword evidence="5 7" id="KW-0472">Membrane</keyword>
<comment type="subcellular location">
    <subcellularLocation>
        <location evidence="1">Membrane</location>
        <topology evidence="1">Multi-pass membrane protein</topology>
    </subcellularLocation>
</comment>
<evidence type="ECO:0000256" key="1">
    <source>
        <dbReference type="ARBA" id="ARBA00004141"/>
    </source>
</evidence>
<dbReference type="Proteomes" id="UP000741013">
    <property type="component" value="Unassembled WGS sequence"/>
</dbReference>
<comment type="similarity">
    <text evidence="2">Belongs to the acetate uptake transporter (AceTr) (TC 2.A.96) family.</text>
</comment>
<dbReference type="PANTHER" id="PTHR31123">
    <property type="entry name" value="ACCUMULATION OF DYADS PROTEIN 2-RELATED"/>
    <property type="match status" value="1"/>
</dbReference>
<dbReference type="PANTHER" id="PTHR31123:SF1">
    <property type="entry name" value="ACCUMULATION OF DYADS PROTEIN 2-RELATED"/>
    <property type="match status" value="1"/>
</dbReference>
<reference evidence="8 9" key="1">
    <citation type="submission" date="2021-03" db="EMBL/GenBank/DDBJ databases">
        <title>Sequencing the genomes of 1000 actinobacteria strains.</title>
        <authorList>
            <person name="Klenk H.-P."/>
        </authorList>
    </citation>
    <scope>NUCLEOTIDE SEQUENCE [LARGE SCALE GENOMIC DNA]</scope>
    <source>
        <strain evidence="8 9">DSM 45510</strain>
    </source>
</reference>
<comment type="caution">
    <text evidence="8">The sequence shown here is derived from an EMBL/GenBank/DDBJ whole genome shotgun (WGS) entry which is preliminary data.</text>
</comment>
<dbReference type="InterPro" id="IPR051633">
    <property type="entry name" value="AceTr"/>
</dbReference>
<dbReference type="InterPro" id="IPR000791">
    <property type="entry name" value="Gpr1/Fun34/SatP-like"/>
</dbReference>
<evidence type="ECO:0000313" key="9">
    <source>
        <dbReference type="Proteomes" id="UP000741013"/>
    </source>
</evidence>
<evidence type="ECO:0000256" key="2">
    <source>
        <dbReference type="ARBA" id="ARBA00005587"/>
    </source>
</evidence>
<evidence type="ECO:0000313" key="8">
    <source>
        <dbReference type="EMBL" id="MBP2181354.1"/>
    </source>
</evidence>
<organism evidence="8 9">
    <name type="scientific">Amycolatopsis magusensis</name>
    <dbReference type="NCBI Taxonomy" id="882444"/>
    <lineage>
        <taxon>Bacteria</taxon>
        <taxon>Bacillati</taxon>
        <taxon>Actinomycetota</taxon>
        <taxon>Actinomycetes</taxon>
        <taxon>Pseudonocardiales</taxon>
        <taxon>Pseudonocardiaceae</taxon>
        <taxon>Amycolatopsis</taxon>
    </lineage>
</organism>
<keyword evidence="4 7" id="KW-1133">Transmembrane helix</keyword>
<dbReference type="Pfam" id="PF01184">
    <property type="entry name" value="Gpr1_Fun34_YaaH"/>
    <property type="match status" value="1"/>
</dbReference>
<evidence type="ECO:0000256" key="5">
    <source>
        <dbReference type="ARBA" id="ARBA00023136"/>
    </source>
</evidence>
<dbReference type="EMBL" id="JAGGMS010000001">
    <property type="protein sequence ID" value="MBP2181354.1"/>
    <property type="molecule type" value="Genomic_DNA"/>
</dbReference>
<dbReference type="NCBIfam" id="NF038013">
    <property type="entry name" value="AceTr_1"/>
    <property type="match status" value="1"/>
</dbReference>
<sequence length="217" mass="23193">MTTVQSEPRQAGSPVEAPIPEPAPSSRPSSAYLALGYLCFSTTLFILAVFHAGLVSFNFIVAVFPTAIFFGGVAQFIAGIWAFSQRNFFAAVTFTSFAAFWLSYSLYTWLFLPQLVANFGNSVTAATGSFTLAWGLVALFVTVAARRQNRAVFGLLVLTTLMYLFITIGQYAVAPPVDLVGGVFALVAALLGLYTGAAYLINGSYGRVVLPLGEPRS</sequence>
<dbReference type="RefSeq" id="WP_209664787.1">
    <property type="nucleotide sequence ID" value="NZ_JAGGMS010000001.1"/>
</dbReference>
<name>A0ABS4PPL2_9PSEU</name>
<feature type="region of interest" description="Disordered" evidence="6">
    <location>
        <begin position="1"/>
        <end position="25"/>
    </location>
</feature>
<feature type="transmembrane region" description="Helical" evidence="7">
    <location>
        <begin position="59"/>
        <end position="81"/>
    </location>
</feature>
<evidence type="ECO:0000256" key="6">
    <source>
        <dbReference type="SAM" id="MobiDB-lite"/>
    </source>
</evidence>
<feature type="transmembrane region" description="Helical" evidence="7">
    <location>
        <begin position="152"/>
        <end position="173"/>
    </location>
</feature>
<proteinExistence type="inferred from homology"/>